<gene>
    <name evidence="2" type="ORF">H9831_07305</name>
</gene>
<feature type="transmembrane region" description="Helical" evidence="1">
    <location>
        <begin position="12"/>
        <end position="39"/>
    </location>
</feature>
<name>A0A9D1YQ37_9FIRM</name>
<accession>A0A9D1YQ37</accession>
<comment type="caution">
    <text evidence="2">The sequence shown here is derived from an EMBL/GenBank/DDBJ whole genome shotgun (WGS) entry which is preliminary data.</text>
</comment>
<reference evidence="2" key="2">
    <citation type="submission" date="2021-04" db="EMBL/GenBank/DDBJ databases">
        <authorList>
            <person name="Gilroy R."/>
        </authorList>
    </citation>
    <scope>NUCLEOTIDE SEQUENCE</scope>
    <source>
        <strain evidence="2">ChiSxjej3B15-24422</strain>
    </source>
</reference>
<evidence type="ECO:0000313" key="2">
    <source>
        <dbReference type="EMBL" id="HIY60469.1"/>
    </source>
</evidence>
<evidence type="ECO:0000313" key="3">
    <source>
        <dbReference type="Proteomes" id="UP000824007"/>
    </source>
</evidence>
<feature type="transmembrane region" description="Helical" evidence="1">
    <location>
        <begin position="74"/>
        <end position="94"/>
    </location>
</feature>
<dbReference type="EMBL" id="DXDD01000093">
    <property type="protein sequence ID" value="HIY60469.1"/>
    <property type="molecule type" value="Genomic_DNA"/>
</dbReference>
<dbReference type="InterPro" id="IPR023804">
    <property type="entry name" value="DUF3792_TM"/>
</dbReference>
<feature type="transmembrane region" description="Helical" evidence="1">
    <location>
        <begin position="45"/>
        <end position="65"/>
    </location>
</feature>
<keyword evidence="1" id="KW-0472">Membrane</keyword>
<evidence type="ECO:0000256" key="1">
    <source>
        <dbReference type="SAM" id="Phobius"/>
    </source>
</evidence>
<reference evidence="2" key="1">
    <citation type="journal article" date="2021" name="PeerJ">
        <title>Extensive microbial diversity within the chicken gut microbiome revealed by metagenomics and culture.</title>
        <authorList>
            <person name="Gilroy R."/>
            <person name="Ravi A."/>
            <person name="Getino M."/>
            <person name="Pursley I."/>
            <person name="Horton D.L."/>
            <person name="Alikhan N.F."/>
            <person name="Baker D."/>
            <person name="Gharbi K."/>
            <person name="Hall N."/>
            <person name="Watson M."/>
            <person name="Adriaenssens E.M."/>
            <person name="Foster-Nyarko E."/>
            <person name="Jarju S."/>
            <person name="Secka A."/>
            <person name="Antonio M."/>
            <person name="Oren A."/>
            <person name="Chaudhuri R.R."/>
            <person name="La Ragione R."/>
            <person name="Hildebrand F."/>
            <person name="Pallen M.J."/>
        </authorList>
    </citation>
    <scope>NUCLEOTIDE SEQUENCE</scope>
    <source>
        <strain evidence="2">ChiSxjej3B15-24422</strain>
    </source>
</reference>
<dbReference type="Proteomes" id="UP000824007">
    <property type="component" value="Unassembled WGS sequence"/>
</dbReference>
<organism evidence="2 3">
    <name type="scientific">Candidatus Eisenbergiella pullistercoris</name>
    <dbReference type="NCBI Taxonomy" id="2838555"/>
    <lineage>
        <taxon>Bacteria</taxon>
        <taxon>Bacillati</taxon>
        <taxon>Bacillota</taxon>
        <taxon>Clostridia</taxon>
        <taxon>Lachnospirales</taxon>
        <taxon>Lachnospiraceae</taxon>
        <taxon>Eisenbergiella</taxon>
    </lineage>
</organism>
<proteinExistence type="predicted"/>
<feature type="transmembrane region" description="Helical" evidence="1">
    <location>
        <begin position="106"/>
        <end position="123"/>
    </location>
</feature>
<keyword evidence="1" id="KW-0812">Transmembrane</keyword>
<keyword evidence="1" id="KW-1133">Transmembrane helix</keyword>
<sequence length="124" mass="13452">MNRKNAGNGPLFFLLRCLLFSYLLTGACLLLLALLLYRLRLSEQVISAVLIVIYVAVVFLAGFLAGKGMKSRKFLWGLAEGTAYFAVMVLVSLAVNHGLKGLDTHFFTTMILCMAGGMLGGMLS</sequence>
<dbReference type="NCBIfam" id="TIGR04086">
    <property type="entry name" value="TIGR04086_membr"/>
    <property type="match status" value="1"/>
</dbReference>
<dbReference type="AlphaFoldDB" id="A0A9D1YQ37"/>
<dbReference type="PROSITE" id="PS51257">
    <property type="entry name" value="PROKAR_LIPOPROTEIN"/>
    <property type="match status" value="1"/>
</dbReference>
<dbReference type="Pfam" id="PF12670">
    <property type="entry name" value="DUF3792"/>
    <property type="match status" value="1"/>
</dbReference>
<protein>
    <submittedName>
        <fullName evidence="2">TIGR04086 family membrane protein</fullName>
    </submittedName>
</protein>